<feature type="domain" description="Exostosin GT47" evidence="7">
    <location>
        <begin position="299"/>
        <end position="577"/>
    </location>
</feature>
<dbReference type="InterPro" id="IPR040911">
    <property type="entry name" value="Exostosin_GT47"/>
</dbReference>
<proteinExistence type="inferred from homology"/>
<evidence type="ECO:0000259" key="7">
    <source>
        <dbReference type="Pfam" id="PF03016"/>
    </source>
</evidence>
<dbReference type="GO" id="GO:0016757">
    <property type="term" value="F:glycosyltransferase activity"/>
    <property type="evidence" value="ECO:0007669"/>
    <property type="project" value="UniProtKB-KW"/>
</dbReference>
<evidence type="ECO:0000256" key="4">
    <source>
        <dbReference type="ARBA" id="ARBA00022968"/>
    </source>
</evidence>
<dbReference type="InterPro" id="IPR004263">
    <property type="entry name" value="Exostosin"/>
</dbReference>
<dbReference type="PANTHER" id="PTHR11062">
    <property type="entry name" value="EXOSTOSIN HEPARAN SULFATE GLYCOSYLTRANSFERASE -RELATED"/>
    <property type="match status" value="1"/>
</dbReference>
<evidence type="ECO:0000256" key="5">
    <source>
        <dbReference type="ARBA" id="ARBA00023034"/>
    </source>
</evidence>
<dbReference type="GO" id="GO:0000139">
    <property type="term" value="C:Golgi membrane"/>
    <property type="evidence" value="ECO:0007669"/>
    <property type="project" value="UniProtKB-SubCell"/>
</dbReference>
<keyword evidence="4" id="KW-0735">Signal-anchor</keyword>
<keyword evidence="9" id="KW-1185">Reference proteome</keyword>
<dbReference type="PANTHER" id="PTHR11062:SF77">
    <property type="entry name" value="GLYCOSYLTRANSFERASE FAMILY EXOSTOSIN PROTEIN"/>
    <property type="match status" value="1"/>
</dbReference>
<organism evidence="8 9">
    <name type="scientific">Coptis chinensis</name>
    <dbReference type="NCBI Taxonomy" id="261450"/>
    <lineage>
        <taxon>Eukaryota</taxon>
        <taxon>Viridiplantae</taxon>
        <taxon>Streptophyta</taxon>
        <taxon>Embryophyta</taxon>
        <taxon>Tracheophyta</taxon>
        <taxon>Spermatophyta</taxon>
        <taxon>Magnoliopsida</taxon>
        <taxon>Ranunculales</taxon>
        <taxon>Ranunculaceae</taxon>
        <taxon>Coptidoideae</taxon>
        <taxon>Coptis</taxon>
    </lineage>
</organism>
<dbReference type="Proteomes" id="UP000631114">
    <property type="component" value="Unassembled WGS sequence"/>
</dbReference>
<dbReference type="AlphaFoldDB" id="A0A835I9G9"/>
<evidence type="ECO:0000256" key="2">
    <source>
        <dbReference type="ARBA" id="ARBA00010271"/>
    </source>
</evidence>
<sequence length="628" mass="71032">MAEALSKSGSNRSSVRAVCLAVSGVNHPTDQQRILDWLRYSPRMSYLISYIQSSSLPYGNVLLLSLLSFKSPAVGNSTLVHNLNSTDSVVNETEGIDVRNEIRSESGRDAAVDYAEYADSENSLEKDGKSGQGLSDENSGEKSYSSSNVSSGKTGFVAQPLASPPVSGIINLKTDQSANPQISPLGKEAAETPQKAGDLVPLLNNLVNSTRSTTMIVDAFAKKKRLVPTTPISEMNRMLVQSRASSRAMRPRLSSIRDQELLHVKSQIENAPIVKSDRELYAPLYRNISMFKRSYELMETTFKVYIYSEGDKPVFHQPKLKGIYASEGWFMKLIEGSKQFVVTDPTKAHMFYLPFSALMLRSTLNVNSQKHKNLADVLKNYVNLIAGKYRFWNRTGGADHFLVACHDWAPQETIRYMGTCIRALCNANVARGFNLGKDVSSPVTMVRFADDPLRSLGGKPPSKRPFLTFFAGSMHGYVRPFLLQYWENKDPDMKIFGPLPSSEKLNYIQYMKRSKYCICARGYEVHTPRVVEAIFHECVPVIISDNYVPPFFNVLNWEAFSVFILEKDIPNLKKILLSIPKKKYLELQKRVKKVQKHFLWHKNPLKYDVFHMTLHSIWYNRVFQINAR</sequence>
<keyword evidence="5" id="KW-0333">Golgi apparatus</keyword>
<reference evidence="8 9" key="1">
    <citation type="submission" date="2020-10" db="EMBL/GenBank/DDBJ databases">
        <title>The Coptis chinensis genome and diversification of protoberbering-type alkaloids.</title>
        <authorList>
            <person name="Wang B."/>
            <person name="Shu S."/>
            <person name="Song C."/>
            <person name="Liu Y."/>
        </authorList>
    </citation>
    <scope>NUCLEOTIDE SEQUENCE [LARGE SCALE GENOMIC DNA]</scope>
    <source>
        <strain evidence="8">HL-2020</strain>
        <tissue evidence="8">Leaf</tissue>
    </source>
</reference>
<keyword evidence="4" id="KW-0812">Transmembrane</keyword>
<evidence type="ECO:0000256" key="3">
    <source>
        <dbReference type="ARBA" id="ARBA00022676"/>
    </source>
</evidence>
<protein>
    <recommendedName>
        <fullName evidence="7">Exostosin GT47 domain-containing protein</fullName>
    </recommendedName>
</protein>
<evidence type="ECO:0000256" key="1">
    <source>
        <dbReference type="ARBA" id="ARBA00004323"/>
    </source>
</evidence>
<comment type="subcellular location">
    <subcellularLocation>
        <location evidence="1">Golgi apparatus membrane</location>
        <topology evidence="1">Single-pass type II membrane protein</topology>
    </subcellularLocation>
</comment>
<feature type="compositionally biased region" description="Low complexity" evidence="6">
    <location>
        <begin position="135"/>
        <end position="151"/>
    </location>
</feature>
<evidence type="ECO:0000313" key="9">
    <source>
        <dbReference type="Proteomes" id="UP000631114"/>
    </source>
</evidence>
<accession>A0A835I9G9</accession>
<keyword evidence="3" id="KW-0808">Transferase</keyword>
<dbReference type="OrthoDB" id="1924787at2759"/>
<feature type="region of interest" description="Disordered" evidence="6">
    <location>
        <begin position="117"/>
        <end position="151"/>
    </location>
</feature>
<comment type="caution">
    <text evidence="8">The sequence shown here is derived from an EMBL/GenBank/DDBJ whole genome shotgun (WGS) entry which is preliminary data.</text>
</comment>
<evidence type="ECO:0000313" key="8">
    <source>
        <dbReference type="EMBL" id="KAF9612784.1"/>
    </source>
</evidence>
<name>A0A835I9G9_9MAGN</name>
<dbReference type="EMBL" id="JADFTS010000003">
    <property type="protein sequence ID" value="KAF9612784.1"/>
    <property type="molecule type" value="Genomic_DNA"/>
</dbReference>
<gene>
    <name evidence="8" type="ORF">IFM89_003794</name>
</gene>
<evidence type="ECO:0000256" key="6">
    <source>
        <dbReference type="SAM" id="MobiDB-lite"/>
    </source>
</evidence>
<keyword evidence="3" id="KW-0328">Glycosyltransferase</keyword>
<comment type="similarity">
    <text evidence="2">Belongs to the glycosyltransferase 47 family.</text>
</comment>
<dbReference type="Pfam" id="PF03016">
    <property type="entry name" value="Exostosin_GT47"/>
    <property type="match status" value="1"/>
</dbReference>